<dbReference type="RefSeq" id="WP_143235176.1">
    <property type="nucleotide sequence ID" value="NZ_VJWL01000001.1"/>
</dbReference>
<keyword evidence="7" id="KW-0653">Protein transport</keyword>
<feature type="domain" description="Type II secretion system protein GspC N-terminal" evidence="11">
    <location>
        <begin position="33"/>
        <end position="167"/>
    </location>
</feature>
<protein>
    <submittedName>
        <fullName evidence="12">Type II secretion system protein GspC</fullName>
    </submittedName>
</protein>
<keyword evidence="5" id="KW-0997">Cell inner membrane</keyword>
<comment type="subcellular location">
    <subcellularLocation>
        <location evidence="1">Cell inner membrane</location>
    </subcellularLocation>
</comment>
<accession>A0A552X5L4</accession>
<dbReference type="NCBIfam" id="TIGR01713">
    <property type="entry name" value="typeII_sec_gspC"/>
    <property type="match status" value="1"/>
</dbReference>
<evidence type="ECO:0000256" key="3">
    <source>
        <dbReference type="ARBA" id="ARBA00022448"/>
    </source>
</evidence>
<dbReference type="SUPFAM" id="SSF50156">
    <property type="entry name" value="PDZ domain-like"/>
    <property type="match status" value="1"/>
</dbReference>
<evidence type="ECO:0000256" key="8">
    <source>
        <dbReference type="ARBA" id="ARBA00022989"/>
    </source>
</evidence>
<evidence type="ECO:0000256" key="2">
    <source>
        <dbReference type="ARBA" id="ARBA00007986"/>
    </source>
</evidence>
<name>A0A552X5L4_9GAMM</name>
<dbReference type="Gene3D" id="2.30.30.830">
    <property type="match status" value="1"/>
</dbReference>
<dbReference type="GO" id="GO:0015627">
    <property type="term" value="C:type II protein secretion system complex"/>
    <property type="evidence" value="ECO:0007669"/>
    <property type="project" value="InterPro"/>
</dbReference>
<reference evidence="12 13" key="1">
    <citation type="submission" date="2019-07" db="EMBL/GenBank/DDBJ databases">
        <authorList>
            <person name="Yang M."/>
            <person name="Zhao D."/>
            <person name="Xiang H."/>
        </authorList>
    </citation>
    <scope>NUCLEOTIDE SEQUENCE [LARGE SCALE GENOMIC DNA]</scope>
    <source>
        <strain evidence="12 13">IM1326</strain>
    </source>
</reference>
<dbReference type="GO" id="GO:0015628">
    <property type="term" value="P:protein secretion by the type II secretion system"/>
    <property type="evidence" value="ECO:0007669"/>
    <property type="project" value="InterPro"/>
</dbReference>
<evidence type="ECO:0000256" key="10">
    <source>
        <dbReference type="SAM" id="Phobius"/>
    </source>
</evidence>
<evidence type="ECO:0000256" key="9">
    <source>
        <dbReference type="ARBA" id="ARBA00023136"/>
    </source>
</evidence>
<evidence type="ECO:0000256" key="6">
    <source>
        <dbReference type="ARBA" id="ARBA00022692"/>
    </source>
</evidence>
<keyword evidence="13" id="KW-1185">Reference proteome</keyword>
<evidence type="ECO:0000259" key="11">
    <source>
        <dbReference type="Pfam" id="PF11356"/>
    </source>
</evidence>
<dbReference type="AlphaFoldDB" id="A0A552X5L4"/>
<evidence type="ECO:0000313" key="12">
    <source>
        <dbReference type="EMBL" id="TRW50317.1"/>
    </source>
</evidence>
<dbReference type="InterPro" id="IPR024961">
    <property type="entry name" value="T2SS_GspC_N"/>
</dbReference>
<proteinExistence type="inferred from homology"/>
<evidence type="ECO:0000256" key="4">
    <source>
        <dbReference type="ARBA" id="ARBA00022475"/>
    </source>
</evidence>
<dbReference type="InterPro" id="IPR001639">
    <property type="entry name" value="T2SS_protein-GspC"/>
</dbReference>
<evidence type="ECO:0000256" key="1">
    <source>
        <dbReference type="ARBA" id="ARBA00004533"/>
    </source>
</evidence>
<keyword evidence="8 10" id="KW-1133">Transmembrane helix</keyword>
<dbReference type="InterPro" id="IPR036034">
    <property type="entry name" value="PDZ_sf"/>
</dbReference>
<gene>
    <name evidence="12" type="primary">gspC</name>
    <name evidence="12" type="ORF">FM042_05660</name>
</gene>
<evidence type="ECO:0000256" key="5">
    <source>
        <dbReference type="ARBA" id="ARBA00022519"/>
    </source>
</evidence>
<comment type="caution">
    <text evidence="12">The sequence shown here is derived from an EMBL/GenBank/DDBJ whole genome shotgun (WGS) entry which is preliminary data.</text>
</comment>
<dbReference type="Proteomes" id="UP000320359">
    <property type="component" value="Unassembled WGS sequence"/>
</dbReference>
<dbReference type="GO" id="GO:0005886">
    <property type="term" value="C:plasma membrane"/>
    <property type="evidence" value="ECO:0007669"/>
    <property type="project" value="UniProtKB-SubCell"/>
</dbReference>
<feature type="transmembrane region" description="Helical" evidence="10">
    <location>
        <begin position="30"/>
        <end position="50"/>
    </location>
</feature>
<keyword evidence="9 10" id="KW-0472">Membrane</keyword>
<evidence type="ECO:0000256" key="7">
    <source>
        <dbReference type="ARBA" id="ARBA00022927"/>
    </source>
</evidence>
<dbReference type="Pfam" id="PF11356">
    <property type="entry name" value="T2SSC"/>
    <property type="match status" value="1"/>
</dbReference>
<evidence type="ECO:0000313" key="13">
    <source>
        <dbReference type="Proteomes" id="UP000320359"/>
    </source>
</evidence>
<dbReference type="OrthoDB" id="1491375at2"/>
<keyword evidence="3" id="KW-0813">Transport</keyword>
<keyword evidence="4" id="KW-1003">Cell membrane</keyword>
<dbReference type="Gene3D" id="2.30.42.10">
    <property type="match status" value="1"/>
</dbReference>
<keyword evidence="6 10" id="KW-0812">Transmembrane</keyword>
<comment type="similarity">
    <text evidence="2">Belongs to the GSP C family.</text>
</comment>
<dbReference type="EMBL" id="VJWL01000001">
    <property type="protein sequence ID" value="TRW50317.1"/>
    <property type="molecule type" value="Genomic_DNA"/>
</dbReference>
<organism evidence="12 13">
    <name type="scientific">Aliidiomarina halalkaliphila</name>
    <dbReference type="NCBI Taxonomy" id="2593535"/>
    <lineage>
        <taxon>Bacteria</taxon>
        <taxon>Pseudomonadati</taxon>
        <taxon>Pseudomonadota</taxon>
        <taxon>Gammaproteobacteria</taxon>
        <taxon>Alteromonadales</taxon>
        <taxon>Idiomarinaceae</taxon>
        <taxon>Aliidiomarina</taxon>
    </lineage>
</organism>
<sequence length="298" mass="32241">MVSSLSLGSLSLARLSTTYRSVLQPVLTGIGILLLCISAWLAATITWRLITPADLPVPPAIGGQAATEQVQVNLNRIQQLHLFGERGAEASRQPRTTEAPETTLNIRLVGVTASTVPERSAAIIQQGNNQVTYIPGETISSSRAVINEILSDRVILENGGRLETLYLDGRDGFEPGITLRQVDQPQETREQPVERVHEVPIDIGTVNPENIGELVTITPVQREGNLIGYRLAPNRYPELFAAAGFESGDIAISLNGYDLTNLAEAASILRDVGSLTNATVVVLRNDEPITLELRIPNQ</sequence>